<sequence length="81" mass="9323">MVTVAPPMLKLCTVNFSTILACSATHFLQLRLQKQSSFFLTLTRTEVHYFCNQSYPKVLYHSYNRAISTTTNNCHSNITQF</sequence>
<dbReference type="Proteomes" id="UP000266673">
    <property type="component" value="Unassembled WGS sequence"/>
</dbReference>
<accession>A0A397VFC1</accession>
<evidence type="ECO:0000313" key="1">
    <source>
        <dbReference type="EMBL" id="RIB18036.1"/>
    </source>
</evidence>
<evidence type="ECO:0000313" key="2">
    <source>
        <dbReference type="Proteomes" id="UP000266673"/>
    </source>
</evidence>
<comment type="caution">
    <text evidence="1">The sequence shown here is derived from an EMBL/GenBank/DDBJ whole genome shotgun (WGS) entry which is preliminary data.</text>
</comment>
<gene>
    <name evidence="1" type="ORF">C2G38_2086786</name>
</gene>
<name>A0A397VFC1_9GLOM</name>
<keyword evidence="2" id="KW-1185">Reference proteome</keyword>
<protein>
    <submittedName>
        <fullName evidence="1">Uncharacterized protein</fullName>
    </submittedName>
</protein>
<reference evidence="1 2" key="1">
    <citation type="submission" date="2018-06" db="EMBL/GenBank/DDBJ databases">
        <title>Comparative genomics reveals the genomic features of Rhizophagus irregularis, R. cerebriforme, R. diaphanum and Gigaspora rosea, and their symbiotic lifestyle signature.</title>
        <authorList>
            <person name="Morin E."/>
            <person name="San Clemente H."/>
            <person name="Chen E.C.H."/>
            <person name="De La Providencia I."/>
            <person name="Hainaut M."/>
            <person name="Kuo A."/>
            <person name="Kohler A."/>
            <person name="Murat C."/>
            <person name="Tang N."/>
            <person name="Roy S."/>
            <person name="Loubradou J."/>
            <person name="Henrissat B."/>
            <person name="Grigoriev I.V."/>
            <person name="Corradi N."/>
            <person name="Roux C."/>
            <person name="Martin F.M."/>
        </authorList>
    </citation>
    <scope>NUCLEOTIDE SEQUENCE [LARGE SCALE GENOMIC DNA]</scope>
    <source>
        <strain evidence="1 2">DAOM 194757</strain>
    </source>
</reference>
<organism evidence="1 2">
    <name type="scientific">Gigaspora rosea</name>
    <dbReference type="NCBI Taxonomy" id="44941"/>
    <lineage>
        <taxon>Eukaryota</taxon>
        <taxon>Fungi</taxon>
        <taxon>Fungi incertae sedis</taxon>
        <taxon>Mucoromycota</taxon>
        <taxon>Glomeromycotina</taxon>
        <taxon>Glomeromycetes</taxon>
        <taxon>Diversisporales</taxon>
        <taxon>Gigasporaceae</taxon>
        <taxon>Gigaspora</taxon>
    </lineage>
</organism>
<dbReference type="EMBL" id="QKWP01000566">
    <property type="protein sequence ID" value="RIB18036.1"/>
    <property type="molecule type" value="Genomic_DNA"/>
</dbReference>
<dbReference type="AlphaFoldDB" id="A0A397VFC1"/>
<proteinExistence type="predicted"/>